<sequence>MVIDVHSHYIPLLESHDFKSLFYIEEDYDNTRYIRINDNVFAKLDEGLVSLEKHMEDMDGAGIHHRVLSVAPFVFFYERESNETIKWAKAVNDQMYRDIRSYSNKFYALATLPMNSINEACLELERTMREYNFLGAAIATNINGIELDDRCLYPFWQRAEKLGAFILIHPHYAMGANRLDDYYLRNIIGNPLDTTIAAMRIILGGLFERFPKLRICLSHSGGYLPLAISHLDRAYEVRRELSHLSSAPSTYLKNFYYDSLAFDAKALQFVVDNVGADRMLLGTDYPFDMRCEEPVKIVDMLFLDEWDKNQIYIDNAKNILKSGLK</sequence>
<dbReference type="AlphaFoldDB" id="A0A1M6BYI2"/>
<dbReference type="Pfam" id="PF04909">
    <property type="entry name" value="Amidohydro_2"/>
    <property type="match status" value="1"/>
</dbReference>
<dbReference type="SUPFAM" id="SSF51556">
    <property type="entry name" value="Metallo-dependent hydrolases"/>
    <property type="match status" value="1"/>
</dbReference>
<dbReference type="STRING" id="1122184.SAMN02745176_00601"/>
<organism evidence="3 4">
    <name type="scientific">Lutispora thermophila DSM 19022</name>
    <dbReference type="NCBI Taxonomy" id="1122184"/>
    <lineage>
        <taxon>Bacteria</taxon>
        <taxon>Bacillati</taxon>
        <taxon>Bacillota</taxon>
        <taxon>Clostridia</taxon>
        <taxon>Lutisporales</taxon>
        <taxon>Lutisporaceae</taxon>
        <taxon>Lutispora</taxon>
    </lineage>
</organism>
<protein>
    <submittedName>
        <fullName evidence="3">Aminocarboxymuconate-semialdehyde decarboxylase</fullName>
    </submittedName>
</protein>
<dbReference type="InterPro" id="IPR032465">
    <property type="entry name" value="ACMSD"/>
</dbReference>
<dbReference type="Proteomes" id="UP000184442">
    <property type="component" value="Unassembled WGS sequence"/>
</dbReference>
<dbReference type="InterPro" id="IPR032466">
    <property type="entry name" value="Metal_Hydrolase"/>
</dbReference>
<evidence type="ECO:0000256" key="1">
    <source>
        <dbReference type="ARBA" id="ARBA00023239"/>
    </source>
</evidence>
<dbReference type="EMBL" id="FQZS01000004">
    <property type="protein sequence ID" value="SHI53800.1"/>
    <property type="molecule type" value="Genomic_DNA"/>
</dbReference>
<reference evidence="3 4" key="1">
    <citation type="submission" date="2016-11" db="EMBL/GenBank/DDBJ databases">
        <authorList>
            <person name="Jaros S."/>
            <person name="Januszkiewicz K."/>
            <person name="Wedrychowicz H."/>
        </authorList>
    </citation>
    <scope>NUCLEOTIDE SEQUENCE [LARGE SCALE GENOMIC DNA]</scope>
    <source>
        <strain evidence="3 4">DSM 19022</strain>
    </source>
</reference>
<name>A0A1M6BYI2_9FIRM</name>
<keyword evidence="1" id="KW-0456">Lyase</keyword>
<dbReference type="Gene3D" id="3.20.20.140">
    <property type="entry name" value="Metal-dependent hydrolases"/>
    <property type="match status" value="1"/>
</dbReference>
<feature type="domain" description="Amidohydrolase-related" evidence="2">
    <location>
        <begin position="3"/>
        <end position="320"/>
    </location>
</feature>
<keyword evidence="4" id="KW-1185">Reference proteome</keyword>
<evidence type="ECO:0000313" key="3">
    <source>
        <dbReference type="EMBL" id="SHI53800.1"/>
    </source>
</evidence>
<gene>
    <name evidence="3" type="ORF">SAMN02745176_00601</name>
</gene>
<accession>A0A1M6BYI2</accession>
<dbReference type="GO" id="GO:0016831">
    <property type="term" value="F:carboxy-lyase activity"/>
    <property type="evidence" value="ECO:0007669"/>
    <property type="project" value="InterPro"/>
</dbReference>
<evidence type="ECO:0000259" key="2">
    <source>
        <dbReference type="Pfam" id="PF04909"/>
    </source>
</evidence>
<dbReference type="RefSeq" id="WP_073024367.1">
    <property type="nucleotide sequence ID" value="NZ_FQZS01000004.1"/>
</dbReference>
<dbReference type="GO" id="GO:0016787">
    <property type="term" value="F:hydrolase activity"/>
    <property type="evidence" value="ECO:0007669"/>
    <property type="project" value="InterPro"/>
</dbReference>
<dbReference type="PANTHER" id="PTHR21240:SF28">
    <property type="entry name" value="ISO-OROTATE DECARBOXYLASE (EUROFUNG)"/>
    <property type="match status" value="1"/>
</dbReference>
<dbReference type="PANTHER" id="PTHR21240">
    <property type="entry name" value="2-AMINO-3-CARBOXYLMUCONATE-6-SEMIALDEHYDE DECARBOXYLASE"/>
    <property type="match status" value="1"/>
</dbReference>
<dbReference type="GO" id="GO:0005737">
    <property type="term" value="C:cytoplasm"/>
    <property type="evidence" value="ECO:0007669"/>
    <property type="project" value="TreeGrafter"/>
</dbReference>
<dbReference type="InterPro" id="IPR006680">
    <property type="entry name" value="Amidohydro-rel"/>
</dbReference>
<proteinExistence type="predicted"/>
<evidence type="ECO:0000313" key="4">
    <source>
        <dbReference type="Proteomes" id="UP000184442"/>
    </source>
</evidence>
<dbReference type="GO" id="GO:0019748">
    <property type="term" value="P:secondary metabolic process"/>
    <property type="evidence" value="ECO:0007669"/>
    <property type="project" value="TreeGrafter"/>
</dbReference>